<gene>
    <name evidence="2" type="ORF">GC093_12840</name>
</gene>
<name>A0A972H0S1_9BACL</name>
<feature type="domain" description="PEP-utilising enzyme mobile" evidence="1">
    <location>
        <begin position="466"/>
        <end position="536"/>
    </location>
</feature>
<evidence type="ECO:0000313" key="2">
    <source>
        <dbReference type="EMBL" id="NOU94096.1"/>
    </source>
</evidence>
<proteinExistence type="predicted"/>
<accession>A0A972H0S1</accession>
<evidence type="ECO:0000313" key="3">
    <source>
        <dbReference type="Proteomes" id="UP000641588"/>
    </source>
</evidence>
<sequence length="544" mass="61638">MSITKTFRSDLMLQEEDIKQGFWVQDDVHLSHALTPLFASFMVPAVTEGTKAAFENLKMPLSQFRYKLADGRIYQYTVPYPGDPQKRLEEHKKTMVSLLPMLSQHLKNYVDQEFLPFYRSLGEDSKLALTVGEAKEKLLGLFDFYRRAWQLHFEIILPRTAFMALEQMYGQLTGSADTVVVYDMLAGVMNKSLETDRELWKLADWVKQSPVLVAAFAEEATEVGYNVRIEQTEEGLTLLKRLQDVLEIYGQRSTNSHEFNDETWAENPEYALRIIARYIKKDYDFDREFAETVRQREAKAEEVIAGLPEVELKQTFVMMYQWALDSWGLDEDHHFYIDAMLPAKSRPFLLNVGRLLVDQGVLEDKADVFFLYLDELLAMLSDPTPLHAQIGQRKAEFEVNKQKQPAPFYGTPPEVPMDPALERIFGGKPPEIQEQEQTFTGYAASQGTYTGTVKVVRNPEDFSKVQQGDVLVCKTTTPPWTVLFSIVGAIVTDAGGILSHAGTVAREYKLPAVVGSKVATSLLKDGDIVKVDGTKGVVHFGQQS</sequence>
<dbReference type="SUPFAM" id="SSF52009">
    <property type="entry name" value="Phosphohistidine domain"/>
    <property type="match status" value="1"/>
</dbReference>
<protein>
    <submittedName>
        <fullName evidence="2">PEP-utilizing protein</fullName>
    </submittedName>
</protein>
<dbReference type="Proteomes" id="UP000641588">
    <property type="component" value="Unassembled WGS sequence"/>
</dbReference>
<dbReference type="Pfam" id="PF00391">
    <property type="entry name" value="PEP-utilizers"/>
    <property type="match status" value="1"/>
</dbReference>
<evidence type="ECO:0000259" key="1">
    <source>
        <dbReference type="Pfam" id="PF00391"/>
    </source>
</evidence>
<dbReference type="InterPro" id="IPR036637">
    <property type="entry name" value="Phosphohistidine_dom_sf"/>
</dbReference>
<dbReference type="InterPro" id="IPR051549">
    <property type="entry name" value="PEP_Utilizing_Enz"/>
</dbReference>
<keyword evidence="3" id="KW-1185">Reference proteome</keyword>
<dbReference type="EMBL" id="WHOD01000052">
    <property type="protein sequence ID" value="NOU94096.1"/>
    <property type="molecule type" value="Genomic_DNA"/>
</dbReference>
<dbReference type="GO" id="GO:0016772">
    <property type="term" value="F:transferase activity, transferring phosphorus-containing groups"/>
    <property type="evidence" value="ECO:0007669"/>
    <property type="project" value="InterPro"/>
</dbReference>
<dbReference type="InterPro" id="IPR008279">
    <property type="entry name" value="PEP-util_enz_mobile_dom"/>
</dbReference>
<organism evidence="2 3">
    <name type="scientific">Paenibacillus foliorum</name>
    <dbReference type="NCBI Taxonomy" id="2654974"/>
    <lineage>
        <taxon>Bacteria</taxon>
        <taxon>Bacillati</taxon>
        <taxon>Bacillota</taxon>
        <taxon>Bacilli</taxon>
        <taxon>Bacillales</taxon>
        <taxon>Paenibacillaceae</taxon>
        <taxon>Paenibacillus</taxon>
    </lineage>
</organism>
<dbReference type="AlphaFoldDB" id="A0A972H0S1"/>
<dbReference type="RefSeq" id="WP_171652286.1">
    <property type="nucleotide sequence ID" value="NZ_WHOD01000052.1"/>
</dbReference>
<dbReference type="PANTHER" id="PTHR43615">
    <property type="entry name" value="PHOSPHOENOLPYRUVATE SYNTHASE-RELATED"/>
    <property type="match status" value="1"/>
</dbReference>
<comment type="caution">
    <text evidence="2">The sequence shown here is derived from an EMBL/GenBank/DDBJ whole genome shotgun (WGS) entry which is preliminary data.</text>
</comment>
<dbReference type="PANTHER" id="PTHR43615:SF1">
    <property type="entry name" value="PPDK_N DOMAIN-CONTAINING PROTEIN"/>
    <property type="match status" value="1"/>
</dbReference>
<dbReference type="Gene3D" id="3.50.30.10">
    <property type="entry name" value="Phosphohistidine domain"/>
    <property type="match status" value="1"/>
</dbReference>
<reference evidence="2" key="1">
    <citation type="submission" date="2019-10" db="EMBL/GenBank/DDBJ databases">
        <title>Description of Paenibacillus glebae sp. nov.</title>
        <authorList>
            <person name="Carlier A."/>
            <person name="Qi S."/>
        </authorList>
    </citation>
    <scope>NUCLEOTIDE SEQUENCE</scope>
    <source>
        <strain evidence="2">LMG 31456</strain>
    </source>
</reference>